<feature type="compositionally biased region" description="Basic and acidic residues" evidence="7">
    <location>
        <begin position="63"/>
        <end position="88"/>
    </location>
</feature>
<dbReference type="InterPro" id="IPR038028">
    <property type="entry name" value="BPTF"/>
</dbReference>
<keyword evidence="3 6" id="KW-0863">Zinc-finger</keyword>
<evidence type="ECO:0000256" key="3">
    <source>
        <dbReference type="ARBA" id="ARBA00022771"/>
    </source>
</evidence>
<dbReference type="InterPro" id="IPR011011">
    <property type="entry name" value="Znf_FYVE_PHD"/>
</dbReference>
<evidence type="ECO:0000256" key="7">
    <source>
        <dbReference type="SAM" id="MobiDB-lite"/>
    </source>
</evidence>
<evidence type="ECO:0000259" key="8">
    <source>
        <dbReference type="PROSITE" id="PS50016"/>
    </source>
</evidence>
<protein>
    <submittedName>
        <fullName evidence="10">Uncharacterized protein</fullName>
    </submittedName>
</protein>
<dbReference type="SMART" id="SM00571">
    <property type="entry name" value="DDT"/>
    <property type="match status" value="1"/>
</dbReference>
<dbReference type="PANTHER" id="PTHR45975:SF2">
    <property type="entry name" value="NUCLEOSOME-REMODELING FACTOR SUBUNIT BPTF"/>
    <property type="match status" value="1"/>
</dbReference>
<keyword evidence="2" id="KW-0479">Metal-binding</keyword>
<dbReference type="GO" id="GO:0016589">
    <property type="term" value="C:NURF complex"/>
    <property type="evidence" value="ECO:0007669"/>
    <property type="project" value="InterPro"/>
</dbReference>
<dbReference type="PROSITE" id="PS01359">
    <property type="entry name" value="ZF_PHD_1"/>
    <property type="match status" value="1"/>
</dbReference>
<dbReference type="GO" id="GO:0006357">
    <property type="term" value="P:regulation of transcription by RNA polymerase II"/>
    <property type="evidence" value="ECO:0007669"/>
    <property type="project" value="InterPro"/>
</dbReference>
<evidence type="ECO:0000313" key="10">
    <source>
        <dbReference type="EMBL" id="CAD2197335.1"/>
    </source>
</evidence>
<feature type="region of interest" description="Disordered" evidence="7">
    <location>
        <begin position="1"/>
        <end position="120"/>
    </location>
</feature>
<evidence type="ECO:0000256" key="4">
    <source>
        <dbReference type="ARBA" id="ARBA00022833"/>
    </source>
</evidence>
<feature type="compositionally biased region" description="Polar residues" evidence="7">
    <location>
        <begin position="12"/>
        <end position="23"/>
    </location>
</feature>
<comment type="caution">
    <text evidence="10">The sequence shown here is derived from an EMBL/GenBank/DDBJ whole genome shotgun (WGS) entry which is preliminary data.</text>
</comment>
<proteinExistence type="predicted"/>
<dbReference type="InterPro" id="IPR019786">
    <property type="entry name" value="Zinc_finger_PHD-type_CS"/>
</dbReference>
<reference evidence="10 11" key="1">
    <citation type="submission" date="2020-08" db="EMBL/GenBank/DDBJ databases">
        <authorList>
            <person name="Koutsovoulos G."/>
            <person name="Danchin GJ E."/>
        </authorList>
    </citation>
    <scope>NUCLEOTIDE SEQUENCE [LARGE SCALE GENOMIC DNA]</scope>
</reference>
<dbReference type="Gene3D" id="3.30.40.10">
    <property type="entry name" value="Zinc/RING finger domain, C3HC4 (zinc finger)"/>
    <property type="match status" value="1"/>
</dbReference>
<evidence type="ECO:0000313" key="11">
    <source>
        <dbReference type="Proteomes" id="UP000580250"/>
    </source>
</evidence>
<dbReference type="Pfam" id="PF15613">
    <property type="entry name" value="WSD"/>
    <property type="match status" value="1"/>
</dbReference>
<evidence type="ECO:0000256" key="1">
    <source>
        <dbReference type="ARBA" id="ARBA00004123"/>
    </source>
</evidence>
<dbReference type="PROSITE" id="PS50827">
    <property type="entry name" value="DDT"/>
    <property type="match status" value="1"/>
</dbReference>
<feature type="compositionally biased region" description="Polar residues" evidence="7">
    <location>
        <begin position="953"/>
        <end position="963"/>
    </location>
</feature>
<evidence type="ECO:0000256" key="2">
    <source>
        <dbReference type="ARBA" id="ARBA00022723"/>
    </source>
</evidence>
<dbReference type="AlphaFoldDB" id="A0A6V7XDN8"/>
<dbReference type="InterPro" id="IPR018501">
    <property type="entry name" value="DDT_dom"/>
</dbReference>
<dbReference type="InterPro" id="IPR013083">
    <property type="entry name" value="Znf_RING/FYVE/PHD"/>
</dbReference>
<evidence type="ECO:0000256" key="5">
    <source>
        <dbReference type="ARBA" id="ARBA00023242"/>
    </source>
</evidence>
<dbReference type="GO" id="GO:0008270">
    <property type="term" value="F:zinc ion binding"/>
    <property type="evidence" value="ECO:0007669"/>
    <property type="project" value="UniProtKB-KW"/>
</dbReference>
<comment type="subcellular location">
    <subcellularLocation>
        <location evidence="1">Nucleus</location>
    </subcellularLocation>
</comment>
<accession>A0A6V7XDN8</accession>
<keyword evidence="4" id="KW-0862">Zinc</keyword>
<dbReference type="InterPro" id="IPR028941">
    <property type="entry name" value="WHIM2_dom"/>
</dbReference>
<dbReference type="Pfam" id="PF02791">
    <property type="entry name" value="DDT"/>
    <property type="match status" value="1"/>
</dbReference>
<dbReference type="PANTHER" id="PTHR45975">
    <property type="entry name" value="NUCLEOSOME-REMODELING FACTOR SUBUNIT BPTF"/>
    <property type="match status" value="1"/>
</dbReference>
<feature type="region of interest" description="Disordered" evidence="7">
    <location>
        <begin position="936"/>
        <end position="963"/>
    </location>
</feature>
<evidence type="ECO:0000256" key="6">
    <source>
        <dbReference type="PROSITE-ProRule" id="PRU00146"/>
    </source>
</evidence>
<dbReference type="Proteomes" id="UP000580250">
    <property type="component" value="Unassembled WGS sequence"/>
</dbReference>
<feature type="domain" description="PHD-type" evidence="8">
    <location>
        <begin position="336"/>
        <end position="395"/>
    </location>
</feature>
<dbReference type="GO" id="GO:0000978">
    <property type="term" value="F:RNA polymerase II cis-regulatory region sequence-specific DNA binding"/>
    <property type="evidence" value="ECO:0007669"/>
    <property type="project" value="TreeGrafter"/>
</dbReference>
<dbReference type="SMART" id="SM00249">
    <property type="entry name" value="PHD"/>
    <property type="match status" value="1"/>
</dbReference>
<keyword evidence="5" id="KW-0539">Nucleus</keyword>
<organism evidence="10 11">
    <name type="scientific">Meloidogyne enterolobii</name>
    <name type="common">Root-knot nematode worm</name>
    <name type="synonym">Meloidogyne mayaguensis</name>
    <dbReference type="NCBI Taxonomy" id="390850"/>
    <lineage>
        <taxon>Eukaryota</taxon>
        <taxon>Metazoa</taxon>
        <taxon>Ecdysozoa</taxon>
        <taxon>Nematoda</taxon>
        <taxon>Chromadorea</taxon>
        <taxon>Rhabditida</taxon>
        <taxon>Tylenchina</taxon>
        <taxon>Tylenchomorpha</taxon>
        <taxon>Tylenchoidea</taxon>
        <taxon>Meloidogynidae</taxon>
        <taxon>Meloidogyninae</taxon>
        <taxon>Meloidogyne</taxon>
    </lineage>
</organism>
<feature type="region of interest" description="Disordered" evidence="7">
    <location>
        <begin position="1134"/>
        <end position="1154"/>
    </location>
</feature>
<feature type="compositionally biased region" description="Basic residues" evidence="7">
    <location>
        <begin position="35"/>
        <end position="53"/>
    </location>
</feature>
<dbReference type="InterPro" id="IPR019787">
    <property type="entry name" value="Znf_PHD-finger"/>
</dbReference>
<dbReference type="InterPro" id="IPR001965">
    <property type="entry name" value="Znf_PHD"/>
</dbReference>
<dbReference type="OrthoDB" id="784962at2759"/>
<dbReference type="SUPFAM" id="SSF57903">
    <property type="entry name" value="FYVE/PHD zinc finger"/>
    <property type="match status" value="1"/>
</dbReference>
<feature type="domain" description="DDT" evidence="9">
    <location>
        <begin position="185"/>
        <end position="245"/>
    </location>
</feature>
<name>A0A6V7XDN8_MELEN</name>
<sequence length="1258" mass="146324">MPVTTRRATKYPNRQQTESLANIRSKDITPNRNLRGVKKGRNVGKERRGKRSLSKSLVSITSSKRDGRITSRRRDLKQIDGGRKRNPWEESDDELDQPKGWNRASFSASEPDDKSSAAYSEADVNGISEDNISTASDFDSATQDVTEATCSQIPPDMFCPWLELPPERIPALELPGASMDLLIDSDHILHTLEVYEVIHNFGSTIQLSPFLFEDFCCALRNQSQSKLLGEIHIAFLRLFFSEEEQEKTTFSVFDTNLSFNVVLQLLDHMNYAEVLRLYLESDPNFPAEVLQILEEGNYPFVALDKRLVVLKWMCDRFFETTIFKQLVRDEGKIKHDQHCRYCAKSCIGSHESHQTSIECSGCDAIYHFNCTESSFGPSSLPELNEKWLCSVCIKHQLTGSTDCILPGQTTLRKLPLGYDRKGRIYWFLVRRIFIHDPFINEIYYYSTLPQLFDLCDVLDPNYYEKRLCQTLCECLPHIAVQMHITLELTEERRRLLQTKSPKPVVDAYLQVDNSHRMAKILTEAQIEADNKSEQITDNNCDSVEKPCIMQIIRNLLCIRHGRLEACYWSGKLNEDQLIFNHKVWNDSLQSNNYGSFYSLSSELELRMRRGIRLGFSDAGHRNYVNQFSVNDLARSPYLRAKERDKKRYLNSRFCLTDDGEFNWPNHRGASPFGTEADVLKCIQLSIRRMIERIPDTLMHQNWILENEKERFMQQLLREGANFNSLSYLLLLFERVVRKPVFLNIWWAGLALTRFNRVTAEDREKRQKFESLKRKEEKLLSNADESESTGIVWVKYSLYGFNLPRHNLWRLRDGNEQFRVNGHGSLGGWLWVSSLLTRRFVPYPEKPNPYEKPSKSVASLKAAHLYEIANRLLIWRTKEELAKLSNVNGHCCFSFSCRAAFGSIMKPRNGFSLIDSSFLLPCYNPSCVRNRPNVFTSEQPARAKPPSIKRELSPHSTQSETNTFPYPKPYNFKRKSCNNGRTKESILILPNWCMRRLARQGGLSAKTLAPGFLPSAKANPQAWPYTCPRPAFDHCWRYLTSRATSLHALALRFRQIYASIRWMDMWPSDPDDPDTRVWTHLTDYDEVRVVIGHLEHPPEGYYEQYKIRVDQYSIDDDDSPAEDGNVALTNGDTDFMNSKASKKRKRKRPSIYAGDGVEDENRMIVNSQQKRNRTRIKNTTERWIDGVELKLHEIADYWKAELSRKMRNRKIEMGEQNIPINVIYSQTKYQQPQQQQKIIHQQQRQQQQIYFQNQTFSWR</sequence>
<gene>
    <name evidence="10" type="ORF">MENT_LOCUS50573</name>
</gene>
<dbReference type="EMBL" id="CAJEWN010001421">
    <property type="protein sequence ID" value="CAD2197335.1"/>
    <property type="molecule type" value="Genomic_DNA"/>
</dbReference>
<evidence type="ECO:0000259" key="9">
    <source>
        <dbReference type="PROSITE" id="PS50827"/>
    </source>
</evidence>
<dbReference type="PROSITE" id="PS50016">
    <property type="entry name" value="ZF_PHD_2"/>
    <property type="match status" value="1"/>
</dbReference>
<feature type="compositionally biased region" description="Basic residues" evidence="7">
    <location>
        <begin position="1139"/>
        <end position="1148"/>
    </location>
</feature>